<dbReference type="Gene3D" id="3.40.50.2000">
    <property type="entry name" value="Glycogen Phosphorylase B"/>
    <property type="match status" value="2"/>
</dbReference>
<evidence type="ECO:0000313" key="4">
    <source>
        <dbReference type="EMBL" id="KKQ91788.1"/>
    </source>
</evidence>
<dbReference type="PANTHER" id="PTHR46401">
    <property type="entry name" value="GLYCOSYLTRANSFERASE WBBK-RELATED"/>
    <property type="match status" value="1"/>
</dbReference>
<protein>
    <submittedName>
        <fullName evidence="4">Glycosyl transferase group 1</fullName>
    </submittedName>
</protein>
<accession>A0A0G0LIS3</accession>
<sequence>MRIAIDISQAIFGTGVSTYTKSLVQGLLSLDKNNDYLLFGGSLRRYKELQHLAQSFRASNVQSKIFAYPPIFANLVWNKLHTMPIEKLLGSVDVLHTSDWTEPPSRAFKVTTIHDLAPILHPNLFPRDTIRDIVQTHKLRLSWVKKESERIVVPSVATKNDLINLGFTGDIVRVIPEAPANIFKPSTNYEIEKLKKRYKISGKYVLAVGINVRKNTDRIIKAFDLAGAGMDLKLVFVGHSKYSKIEETRNIRVAGHVSFNELPVFYSGAEVLVYPSLYEGYGMPILESFACGTPVVTSDISSMPEVAGGAAVLVDPYDINSIAEGITKALRGPKRLITDGFERVKQFSWEATAKQTLEVYNEGVK</sequence>
<dbReference type="CDD" id="cd03809">
    <property type="entry name" value="GT4_MtfB-like"/>
    <property type="match status" value="1"/>
</dbReference>
<dbReference type="SUPFAM" id="SSF53756">
    <property type="entry name" value="UDP-Glycosyltransferase/glycogen phosphorylase"/>
    <property type="match status" value="1"/>
</dbReference>
<dbReference type="AlphaFoldDB" id="A0A0G0LIS3"/>
<name>A0A0G0LIS3_9BACT</name>
<gene>
    <name evidence="4" type="ORF">UT17_C0004G0136</name>
</gene>
<feature type="domain" description="Glycosyltransferase subfamily 4-like N-terminal" evidence="3">
    <location>
        <begin position="15"/>
        <end position="176"/>
    </location>
</feature>
<dbReference type="Pfam" id="PF00534">
    <property type="entry name" value="Glycos_transf_1"/>
    <property type="match status" value="1"/>
</dbReference>
<evidence type="ECO:0000313" key="5">
    <source>
        <dbReference type="Proteomes" id="UP000034774"/>
    </source>
</evidence>
<dbReference type="InterPro" id="IPR028098">
    <property type="entry name" value="Glyco_trans_4-like_N"/>
</dbReference>
<comment type="caution">
    <text evidence="4">The sequence shown here is derived from an EMBL/GenBank/DDBJ whole genome shotgun (WGS) entry which is preliminary data.</text>
</comment>
<reference evidence="4 5" key="1">
    <citation type="journal article" date="2015" name="Nature">
        <title>rRNA introns, odd ribosomes, and small enigmatic genomes across a large radiation of phyla.</title>
        <authorList>
            <person name="Brown C.T."/>
            <person name="Hug L.A."/>
            <person name="Thomas B.C."/>
            <person name="Sharon I."/>
            <person name="Castelle C.J."/>
            <person name="Singh A."/>
            <person name="Wilkins M.J."/>
            <person name="Williams K.H."/>
            <person name="Banfield J.F."/>
        </authorList>
    </citation>
    <scope>NUCLEOTIDE SEQUENCE [LARGE SCALE GENOMIC DNA]</scope>
</reference>
<dbReference type="STRING" id="1618572.UT17_C0004G0136"/>
<dbReference type="GO" id="GO:0009103">
    <property type="term" value="P:lipopolysaccharide biosynthetic process"/>
    <property type="evidence" value="ECO:0007669"/>
    <property type="project" value="TreeGrafter"/>
</dbReference>
<feature type="domain" description="Glycosyl transferase family 1" evidence="2">
    <location>
        <begin position="203"/>
        <end position="334"/>
    </location>
</feature>
<dbReference type="InterPro" id="IPR001296">
    <property type="entry name" value="Glyco_trans_1"/>
</dbReference>
<dbReference type="EMBL" id="LBVU01000004">
    <property type="protein sequence ID" value="KKQ91788.1"/>
    <property type="molecule type" value="Genomic_DNA"/>
</dbReference>
<keyword evidence="1 4" id="KW-0808">Transferase</keyword>
<dbReference type="PATRIC" id="fig|1618572.3.peg.856"/>
<evidence type="ECO:0000259" key="2">
    <source>
        <dbReference type="Pfam" id="PF00534"/>
    </source>
</evidence>
<dbReference type="PANTHER" id="PTHR46401:SF2">
    <property type="entry name" value="GLYCOSYLTRANSFERASE WBBK-RELATED"/>
    <property type="match status" value="1"/>
</dbReference>
<organism evidence="4 5">
    <name type="scientific">Candidatus Woesebacteria bacterium GW2011_GWB1_39_10</name>
    <dbReference type="NCBI Taxonomy" id="1618572"/>
    <lineage>
        <taxon>Bacteria</taxon>
        <taxon>Candidatus Woeseibacteriota</taxon>
    </lineage>
</organism>
<evidence type="ECO:0000259" key="3">
    <source>
        <dbReference type="Pfam" id="PF13439"/>
    </source>
</evidence>
<dbReference type="Pfam" id="PF13439">
    <property type="entry name" value="Glyco_transf_4"/>
    <property type="match status" value="1"/>
</dbReference>
<dbReference type="GO" id="GO:0016757">
    <property type="term" value="F:glycosyltransferase activity"/>
    <property type="evidence" value="ECO:0007669"/>
    <property type="project" value="InterPro"/>
</dbReference>
<evidence type="ECO:0000256" key="1">
    <source>
        <dbReference type="ARBA" id="ARBA00022679"/>
    </source>
</evidence>
<proteinExistence type="predicted"/>
<dbReference type="Proteomes" id="UP000034774">
    <property type="component" value="Unassembled WGS sequence"/>
</dbReference>